<proteinExistence type="predicted"/>
<evidence type="ECO:0000256" key="4">
    <source>
        <dbReference type="ARBA" id="ARBA00022729"/>
    </source>
</evidence>
<evidence type="ECO:0000256" key="8">
    <source>
        <dbReference type="SAM" id="SignalP"/>
    </source>
</evidence>
<evidence type="ECO:0000256" key="7">
    <source>
        <dbReference type="ARBA" id="ARBA00023326"/>
    </source>
</evidence>
<dbReference type="SUPFAM" id="SSF53474">
    <property type="entry name" value="alpha/beta-Hydrolases"/>
    <property type="match status" value="1"/>
</dbReference>
<dbReference type="Gene3D" id="3.40.50.1820">
    <property type="entry name" value="alpha/beta hydrolase"/>
    <property type="match status" value="1"/>
</dbReference>
<keyword evidence="5" id="KW-0378">Hydrolase</keyword>
<feature type="chain" id="PRO_5015170319" evidence="8">
    <location>
        <begin position="17"/>
        <end position="327"/>
    </location>
</feature>
<keyword evidence="2" id="KW-0964">Secreted</keyword>
<dbReference type="PANTHER" id="PTHR38050">
    <property type="match status" value="1"/>
</dbReference>
<evidence type="ECO:0000313" key="9">
    <source>
        <dbReference type="EMBL" id="PRP81623.1"/>
    </source>
</evidence>
<dbReference type="GO" id="GO:0045493">
    <property type="term" value="P:xylan catabolic process"/>
    <property type="evidence" value="ECO:0007669"/>
    <property type="project" value="UniProtKB-KW"/>
</dbReference>
<protein>
    <submittedName>
        <fullName evidence="9">Poly(3-hydroxybutyrate) depolymerase</fullName>
    </submittedName>
</protein>
<dbReference type="GO" id="GO:0005576">
    <property type="term" value="C:extracellular region"/>
    <property type="evidence" value="ECO:0007669"/>
    <property type="project" value="UniProtKB-SubCell"/>
</dbReference>
<organism evidence="9 10">
    <name type="scientific">Planoprotostelium fungivorum</name>
    <dbReference type="NCBI Taxonomy" id="1890364"/>
    <lineage>
        <taxon>Eukaryota</taxon>
        <taxon>Amoebozoa</taxon>
        <taxon>Evosea</taxon>
        <taxon>Variosea</taxon>
        <taxon>Cavosteliida</taxon>
        <taxon>Cavosteliaceae</taxon>
        <taxon>Planoprotostelium</taxon>
    </lineage>
</organism>
<gene>
    <name evidence="9" type="ORF">PROFUN_01130</name>
</gene>
<dbReference type="EMBL" id="MDYQ01000121">
    <property type="protein sequence ID" value="PRP81623.1"/>
    <property type="molecule type" value="Genomic_DNA"/>
</dbReference>
<reference evidence="9 10" key="1">
    <citation type="journal article" date="2018" name="Genome Biol. Evol.">
        <title>Multiple Roots of Fruiting Body Formation in Amoebozoa.</title>
        <authorList>
            <person name="Hillmann F."/>
            <person name="Forbes G."/>
            <person name="Novohradska S."/>
            <person name="Ferling I."/>
            <person name="Riege K."/>
            <person name="Groth M."/>
            <person name="Westermann M."/>
            <person name="Marz M."/>
            <person name="Spaller T."/>
            <person name="Winckler T."/>
            <person name="Schaap P."/>
            <person name="Glockner G."/>
        </authorList>
    </citation>
    <scope>NUCLEOTIDE SEQUENCE [LARGE SCALE GENOMIC DNA]</scope>
    <source>
        <strain evidence="9 10">Jena</strain>
    </source>
</reference>
<keyword evidence="4 8" id="KW-0732">Signal</keyword>
<dbReference type="Proteomes" id="UP000241769">
    <property type="component" value="Unassembled WGS sequence"/>
</dbReference>
<evidence type="ECO:0000256" key="3">
    <source>
        <dbReference type="ARBA" id="ARBA00022651"/>
    </source>
</evidence>
<keyword evidence="7" id="KW-0624">Polysaccharide degradation</keyword>
<comment type="caution">
    <text evidence="9">The sequence shown here is derived from an EMBL/GenBank/DDBJ whole genome shotgun (WGS) entry which is preliminary data.</text>
</comment>
<dbReference type="OrthoDB" id="424610at2759"/>
<evidence type="ECO:0000256" key="6">
    <source>
        <dbReference type="ARBA" id="ARBA00023277"/>
    </source>
</evidence>
<keyword evidence="6" id="KW-0119">Carbohydrate metabolism</keyword>
<keyword evidence="3" id="KW-0858">Xylan degradation</keyword>
<sequence>MRSLCLLLAFVAVAIASSGCGQLYTAKGYARGTTNTFTLSNWQSGQPTRTYLVHLPPDYSRYTDGGHPLVFSFHGYKGSSSRQESITGLSGDGLTINNRSFVVVYPQGTTGTTGFAAWNGAPYSSSNDDVAFFLKMYSVLTGDLCIDEQRVYASGKSNGGGFTNYLACTQEAASKLAAVATVSAAIYTNYAFGKGNSCNPGRGFPIIDFHGTADDVISYNGGNGELGAAYVSSSDFFGGWGSRDTCTNPNQATIATGVTVRKWSSCKNTALVRHFKIEGMDHAWPRTTLPSVCNGQAGDNDCDTTVINANDHILPFFTSFPLSKTLY</sequence>
<accession>A0A2P6NCG1</accession>
<dbReference type="PROSITE" id="PS51257">
    <property type="entry name" value="PROKAR_LIPOPROTEIN"/>
    <property type="match status" value="1"/>
</dbReference>
<dbReference type="InterPro" id="IPR043595">
    <property type="entry name" value="FaeB/C/D"/>
</dbReference>
<evidence type="ECO:0000256" key="1">
    <source>
        <dbReference type="ARBA" id="ARBA00004613"/>
    </source>
</evidence>
<dbReference type="InParanoid" id="A0A2P6NCG1"/>
<evidence type="ECO:0000256" key="5">
    <source>
        <dbReference type="ARBA" id="ARBA00022801"/>
    </source>
</evidence>
<dbReference type="InterPro" id="IPR029058">
    <property type="entry name" value="AB_hydrolase_fold"/>
</dbReference>
<feature type="signal peptide" evidence="8">
    <location>
        <begin position="1"/>
        <end position="16"/>
    </location>
</feature>
<evidence type="ECO:0000256" key="2">
    <source>
        <dbReference type="ARBA" id="ARBA00022525"/>
    </source>
</evidence>
<evidence type="ECO:0000313" key="10">
    <source>
        <dbReference type="Proteomes" id="UP000241769"/>
    </source>
</evidence>
<dbReference type="GO" id="GO:0030600">
    <property type="term" value="F:feruloyl esterase activity"/>
    <property type="evidence" value="ECO:0007669"/>
    <property type="project" value="InterPro"/>
</dbReference>
<dbReference type="PANTHER" id="PTHR38050:SF2">
    <property type="entry name" value="FERULOYL ESTERASE C-RELATED"/>
    <property type="match status" value="1"/>
</dbReference>
<keyword evidence="10" id="KW-1185">Reference proteome</keyword>
<comment type="subcellular location">
    <subcellularLocation>
        <location evidence="1">Secreted</location>
    </subcellularLocation>
</comment>
<name>A0A2P6NCG1_9EUKA</name>
<dbReference type="AlphaFoldDB" id="A0A2P6NCG1"/>